<keyword evidence="3" id="KW-0808">Transferase</keyword>
<evidence type="ECO:0000256" key="4">
    <source>
        <dbReference type="ARBA" id="ARBA00047960"/>
    </source>
</evidence>
<dbReference type="SFLD" id="SFLDG00358">
    <property type="entry name" value="Main_(cytGST)"/>
    <property type="match status" value="1"/>
</dbReference>
<protein>
    <recommendedName>
        <fullName evidence="2">glutathione transferase</fullName>
        <ecNumber evidence="2">2.5.1.18</ecNumber>
    </recommendedName>
</protein>
<evidence type="ECO:0000256" key="3">
    <source>
        <dbReference type="ARBA" id="ARBA00022679"/>
    </source>
</evidence>
<dbReference type="Gene3D" id="1.20.1050.10">
    <property type="match status" value="1"/>
</dbReference>
<dbReference type="OMA" id="WIHFAES"/>
<dbReference type="InterPro" id="IPR004046">
    <property type="entry name" value="GST_C"/>
</dbReference>
<dbReference type="Pfam" id="PF02798">
    <property type="entry name" value="GST_N"/>
    <property type="match status" value="1"/>
</dbReference>
<evidence type="ECO:0000256" key="5">
    <source>
        <dbReference type="RuleBase" id="RU003494"/>
    </source>
</evidence>
<dbReference type="OrthoDB" id="2098326at2759"/>
<dbReference type="PROSITE" id="PS50404">
    <property type="entry name" value="GST_NTER"/>
    <property type="match status" value="1"/>
</dbReference>
<dbReference type="EMBL" id="KQ257457">
    <property type="protein sequence ID" value="KNC99607.1"/>
    <property type="molecule type" value="Genomic_DNA"/>
</dbReference>
<dbReference type="AlphaFoldDB" id="A0A0L0HEV4"/>
<organism evidence="8 9">
    <name type="scientific">Spizellomyces punctatus (strain DAOM BR117)</name>
    <dbReference type="NCBI Taxonomy" id="645134"/>
    <lineage>
        <taxon>Eukaryota</taxon>
        <taxon>Fungi</taxon>
        <taxon>Fungi incertae sedis</taxon>
        <taxon>Chytridiomycota</taxon>
        <taxon>Chytridiomycota incertae sedis</taxon>
        <taxon>Chytridiomycetes</taxon>
        <taxon>Spizellomycetales</taxon>
        <taxon>Spizellomycetaceae</taxon>
        <taxon>Spizellomyces</taxon>
    </lineage>
</organism>
<keyword evidence="9" id="KW-1185">Reference proteome</keyword>
<dbReference type="GO" id="GO:0005737">
    <property type="term" value="C:cytoplasm"/>
    <property type="evidence" value="ECO:0007669"/>
    <property type="project" value="UniProtKB-ARBA"/>
</dbReference>
<dbReference type="CDD" id="cd03189">
    <property type="entry name" value="GST_C_GTT1_like"/>
    <property type="match status" value="1"/>
</dbReference>
<dbReference type="SFLD" id="SFLDG01150">
    <property type="entry name" value="Main.1:_Beta-like"/>
    <property type="match status" value="1"/>
</dbReference>
<evidence type="ECO:0000256" key="2">
    <source>
        <dbReference type="ARBA" id="ARBA00012452"/>
    </source>
</evidence>
<dbReference type="FunFam" id="3.40.30.10:FF:000156">
    <property type="entry name" value="Glutathione S-transferase 1"/>
    <property type="match status" value="1"/>
</dbReference>
<comment type="catalytic activity">
    <reaction evidence="4">
        <text>RX + glutathione = an S-substituted glutathione + a halide anion + H(+)</text>
        <dbReference type="Rhea" id="RHEA:16437"/>
        <dbReference type="ChEBI" id="CHEBI:15378"/>
        <dbReference type="ChEBI" id="CHEBI:16042"/>
        <dbReference type="ChEBI" id="CHEBI:17792"/>
        <dbReference type="ChEBI" id="CHEBI:57925"/>
        <dbReference type="ChEBI" id="CHEBI:90779"/>
        <dbReference type="EC" id="2.5.1.18"/>
    </reaction>
</comment>
<feature type="domain" description="GST C-terminal" evidence="7">
    <location>
        <begin position="92"/>
        <end position="225"/>
    </location>
</feature>
<evidence type="ECO:0000259" key="6">
    <source>
        <dbReference type="PROSITE" id="PS50404"/>
    </source>
</evidence>
<dbReference type="GO" id="GO:0004364">
    <property type="term" value="F:glutathione transferase activity"/>
    <property type="evidence" value="ECO:0007669"/>
    <property type="project" value="UniProtKB-EC"/>
</dbReference>
<evidence type="ECO:0000256" key="1">
    <source>
        <dbReference type="ARBA" id="ARBA00007409"/>
    </source>
</evidence>
<dbReference type="eggNOG" id="KOG0867">
    <property type="taxonomic scope" value="Eukaryota"/>
</dbReference>
<dbReference type="FunCoup" id="A0A0L0HEV4">
    <property type="interactions" value="269"/>
</dbReference>
<dbReference type="GO" id="GO:0004601">
    <property type="term" value="F:peroxidase activity"/>
    <property type="evidence" value="ECO:0007669"/>
    <property type="project" value="UniProtKB-ARBA"/>
</dbReference>
<dbReference type="PANTHER" id="PTHR44051">
    <property type="entry name" value="GLUTATHIONE S-TRANSFERASE-RELATED"/>
    <property type="match status" value="1"/>
</dbReference>
<gene>
    <name evidence="8" type="ORF">SPPG_04995</name>
</gene>
<dbReference type="InParanoid" id="A0A0L0HEV4"/>
<dbReference type="InterPro" id="IPR004045">
    <property type="entry name" value="Glutathione_S-Trfase_N"/>
</dbReference>
<proteinExistence type="inferred from homology"/>
<comment type="similarity">
    <text evidence="1 5">Belongs to the GST superfamily.</text>
</comment>
<dbReference type="PANTHER" id="PTHR44051:SF9">
    <property type="entry name" value="GLUTATHIONE S-TRANSFERASE 1"/>
    <property type="match status" value="1"/>
</dbReference>
<dbReference type="PROSITE" id="PS50405">
    <property type="entry name" value="GST_CTER"/>
    <property type="match status" value="1"/>
</dbReference>
<sequence>MASPASPIIVHHLNNSRSQRILWLLEELQLPYEIKRYQRNEDQRAPKELEQVHPLGKSPVITDGRHTIAESGAIVEYLVETYGNGRLRPAVGTDERILYTYWLHFAEGSTMPPLLLTLVFGHVQKSVPRIVKPVAKAIAGAVHEKVIDPDLTRIFNYIEKVLTEHEWFAGNEFTAADIQMSFPLEAASHRAPKFLGPKTKAFLTKIHDMPGYKKALEKGGKYDYA</sequence>
<reference evidence="8 9" key="1">
    <citation type="submission" date="2009-08" db="EMBL/GenBank/DDBJ databases">
        <title>The Genome Sequence of Spizellomyces punctatus strain DAOM BR117.</title>
        <authorList>
            <consortium name="The Broad Institute Genome Sequencing Platform"/>
            <person name="Russ C."/>
            <person name="Cuomo C."/>
            <person name="Shea T."/>
            <person name="Young S.K."/>
            <person name="Zeng Q."/>
            <person name="Koehrsen M."/>
            <person name="Haas B."/>
            <person name="Borodovsky M."/>
            <person name="Guigo R."/>
            <person name="Alvarado L."/>
            <person name="Berlin A."/>
            <person name="Bochicchio J."/>
            <person name="Borenstein D."/>
            <person name="Chapman S."/>
            <person name="Chen Z."/>
            <person name="Engels R."/>
            <person name="Freedman E."/>
            <person name="Gellesch M."/>
            <person name="Goldberg J."/>
            <person name="Griggs A."/>
            <person name="Gujja S."/>
            <person name="Heiman D."/>
            <person name="Hepburn T."/>
            <person name="Howarth C."/>
            <person name="Jen D."/>
            <person name="Larson L."/>
            <person name="Lewis B."/>
            <person name="Mehta T."/>
            <person name="Park D."/>
            <person name="Pearson M."/>
            <person name="Roberts A."/>
            <person name="Saif S."/>
            <person name="Shenoy N."/>
            <person name="Sisk P."/>
            <person name="Stolte C."/>
            <person name="Sykes S."/>
            <person name="Thomson T."/>
            <person name="Walk T."/>
            <person name="White J."/>
            <person name="Yandava C."/>
            <person name="Burger G."/>
            <person name="Gray M.W."/>
            <person name="Holland P.W.H."/>
            <person name="King N."/>
            <person name="Lang F.B.F."/>
            <person name="Roger A.J."/>
            <person name="Ruiz-Trillo I."/>
            <person name="Lander E."/>
            <person name="Nusbaum C."/>
        </authorList>
    </citation>
    <scope>NUCLEOTIDE SEQUENCE [LARGE SCALE GENOMIC DNA]</scope>
    <source>
        <strain evidence="8 9">DAOM BR117</strain>
    </source>
</reference>
<dbReference type="InterPro" id="IPR036282">
    <property type="entry name" value="Glutathione-S-Trfase_C_sf"/>
</dbReference>
<accession>A0A0L0HEV4</accession>
<dbReference type="STRING" id="645134.A0A0L0HEV4"/>
<name>A0A0L0HEV4_SPIPD</name>
<evidence type="ECO:0000313" key="8">
    <source>
        <dbReference type="EMBL" id="KNC99607.1"/>
    </source>
</evidence>
<dbReference type="Pfam" id="PF00043">
    <property type="entry name" value="GST_C"/>
    <property type="match status" value="1"/>
</dbReference>
<dbReference type="Gene3D" id="3.40.30.10">
    <property type="entry name" value="Glutaredoxin"/>
    <property type="match status" value="1"/>
</dbReference>
<dbReference type="RefSeq" id="XP_016607647.1">
    <property type="nucleotide sequence ID" value="XM_016753233.1"/>
</dbReference>
<dbReference type="InterPro" id="IPR036249">
    <property type="entry name" value="Thioredoxin-like_sf"/>
</dbReference>
<dbReference type="Proteomes" id="UP000053201">
    <property type="component" value="Unassembled WGS sequence"/>
</dbReference>
<feature type="domain" description="GST N-terminal" evidence="6">
    <location>
        <begin position="5"/>
        <end position="86"/>
    </location>
</feature>
<evidence type="ECO:0000259" key="7">
    <source>
        <dbReference type="PROSITE" id="PS50405"/>
    </source>
</evidence>
<evidence type="ECO:0000313" key="9">
    <source>
        <dbReference type="Proteomes" id="UP000053201"/>
    </source>
</evidence>
<dbReference type="InterPro" id="IPR040079">
    <property type="entry name" value="Glutathione_S-Trfase"/>
</dbReference>
<dbReference type="InterPro" id="IPR010987">
    <property type="entry name" value="Glutathione-S-Trfase_C-like"/>
</dbReference>
<dbReference type="EC" id="2.5.1.18" evidence="2"/>
<dbReference type="SUPFAM" id="SSF47616">
    <property type="entry name" value="GST C-terminal domain-like"/>
    <property type="match status" value="1"/>
</dbReference>
<dbReference type="SUPFAM" id="SSF52833">
    <property type="entry name" value="Thioredoxin-like"/>
    <property type="match status" value="1"/>
</dbReference>
<dbReference type="CDD" id="cd03046">
    <property type="entry name" value="GST_N_GTT1_like"/>
    <property type="match status" value="1"/>
</dbReference>
<dbReference type="GeneID" id="27688415"/>
<dbReference type="SFLD" id="SFLDS00019">
    <property type="entry name" value="Glutathione_Transferase_(cytos"/>
    <property type="match status" value="1"/>
</dbReference>
<dbReference type="VEuPathDB" id="FungiDB:SPPG_04995"/>